<evidence type="ECO:0000256" key="1">
    <source>
        <dbReference type="ARBA" id="ARBA00000085"/>
    </source>
</evidence>
<dbReference type="AlphaFoldDB" id="A0AA41Q5W6"/>
<dbReference type="Pfam" id="PF02518">
    <property type="entry name" value="HATPase_c"/>
    <property type="match status" value="1"/>
</dbReference>
<keyword evidence="3" id="KW-0597">Phosphoprotein</keyword>
<dbReference type="EMBL" id="JAKFHA010000030">
    <property type="protein sequence ID" value="MCF2532144.1"/>
    <property type="molecule type" value="Genomic_DNA"/>
</dbReference>
<dbReference type="SUPFAM" id="SSF55874">
    <property type="entry name" value="ATPase domain of HSP90 chaperone/DNA topoisomerase II/histidine kinase"/>
    <property type="match status" value="1"/>
</dbReference>
<keyword evidence="4" id="KW-0808">Transferase</keyword>
<dbReference type="GO" id="GO:0004673">
    <property type="term" value="F:protein histidine kinase activity"/>
    <property type="evidence" value="ECO:0007669"/>
    <property type="project" value="UniProtKB-EC"/>
</dbReference>
<dbReference type="InterPro" id="IPR013587">
    <property type="entry name" value="Nitrate/nitrite_sensing"/>
</dbReference>
<feature type="region of interest" description="Disordered" evidence="6">
    <location>
        <begin position="707"/>
        <end position="737"/>
    </location>
</feature>
<evidence type="ECO:0000256" key="5">
    <source>
        <dbReference type="ARBA" id="ARBA00022777"/>
    </source>
</evidence>
<dbReference type="GO" id="GO:0000160">
    <property type="term" value="P:phosphorelay signal transduction system"/>
    <property type="evidence" value="ECO:0007669"/>
    <property type="project" value="TreeGrafter"/>
</dbReference>
<evidence type="ECO:0000256" key="3">
    <source>
        <dbReference type="ARBA" id="ARBA00022553"/>
    </source>
</evidence>
<feature type="compositionally biased region" description="Low complexity" evidence="6">
    <location>
        <begin position="640"/>
        <end position="651"/>
    </location>
</feature>
<evidence type="ECO:0000259" key="7">
    <source>
        <dbReference type="SMART" id="SM00387"/>
    </source>
</evidence>
<organism evidence="8 9">
    <name type="scientific">Yinghuangia soli</name>
    <dbReference type="NCBI Taxonomy" id="2908204"/>
    <lineage>
        <taxon>Bacteria</taxon>
        <taxon>Bacillati</taxon>
        <taxon>Actinomycetota</taxon>
        <taxon>Actinomycetes</taxon>
        <taxon>Kitasatosporales</taxon>
        <taxon>Streptomycetaceae</taxon>
        <taxon>Yinghuangia</taxon>
    </lineage>
</organism>
<feature type="domain" description="Histidine kinase/HSP90-like ATPase" evidence="7">
    <location>
        <begin position="507"/>
        <end position="617"/>
    </location>
</feature>
<dbReference type="PANTHER" id="PTHR45436:SF5">
    <property type="entry name" value="SENSOR HISTIDINE KINASE TRCS"/>
    <property type="match status" value="1"/>
</dbReference>
<dbReference type="SMART" id="SM00387">
    <property type="entry name" value="HATPase_c"/>
    <property type="match status" value="1"/>
</dbReference>
<dbReference type="Pfam" id="PF08376">
    <property type="entry name" value="NIT"/>
    <property type="match status" value="1"/>
</dbReference>
<gene>
    <name evidence="8" type="ORF">LZ495_33690</name>
</gene>
<dbReference type="InterPro" id="IPR003594">
    <property type="entry name" value="HATPase_dom"/>
</dbReference>
<feature type="region of interest" description="Disordered" evidence="6">
    <location>
        <begin position="627"/>
        <end position="676"/>
    </location>
</feature>
<proteinExistence type="predicted"/>
<evidence type="ECO:0000256" key="6">
    <source>
        <dbReference type="SAM" id="MobiDB-lite"/>
    </source>
</evidence>
<evidence type="ECO:0000313" key="9">
    <source>
        <dbReference type="Proteomes" id="UP001165378"/>
    </source>
</evidence>
<feature type="compositionally biased region" description="Basic and acidic residues" evidence="6">
    <location>
        <begin position="728"/>
        <end position="737"/>
    </location>
</feature>
<feature type="compositionally biased region" description="Pro residues" evidence="6">
    <location>
        <begin position="768"/>
        <end position="777"/>
    </location>
</feature>
<name>A0AA41Q5W6_9ACTN</name>
<feature type="region of interest" description="Disordered" evidence="6">
    <location>
        <begin position="753"/>
        <end position="783"/>
    </location>
</feature>
<comment type="caution">
    <text evidence="8">The sequence shown here is derived from an EMBL/GenBank/DDBJ whole genome shotgun (WGS) entry which is preliminary data.</text>
</comment>
<dbReference type="Gene3D" id="6.10.340.10">
    <property type="match status" value="1"/>
</dbReference>
<dbReference type="Proteomes" id="UP001165378">
    <property type="component" value="Unassembled WGS sequence"/>
</dbReference>
<comment type="catalytic activity">
    <reaction evidence="1">
        <text>ATP + protein L-histidine = ADP + protein N-phospho-L-histidine.</text>
        <dbReference type="EC" id="2.7.13.3"/>
    </reaction>
</comment>
<reference evidence="8" key="1">
    <citation type="submission" date="2022-01" db="EMBL/GenBank/DDBJ databases">
        <title>Genome-Based Taxonomic Classification of the Phylum Actinobacteria.</title>
        <authorList>
            <person name="Gao Y."/>
        </authorList>
    </citation>
    <scope>NUCLEOTIDE SEQUENCE</scope>
    <source>
        <strain evidence="8">KLBMP 8922</strain>
    </source>
</reference>
<sequence>MRKFRPATIRGRLVTVLALALAAVLVLLGVLAAAELDAYRQAERTADDVDLVIGAQAVVHELQRERGLTNGLLAGRADYRKPLDEQRARTDRALSGFSAETAGLDRAGLDAARDRWARLPEIRAKADTGEAQRDPTFAYFTDGIAELVEAGAAPSRTRDTQLLRGLDALTALGDAKEAAARGRGFLNGVLSAGKFKGAEYQAFAEIKATHQAALARFRRSATAAQRESADAVLRSPAAQQALQTEQIALAAPDGRTLAGTDPAAWWASMTTVIDGMWTVQQSTGEEIRQRSADLRDEASSDLVAYLVFAALLVVGEVALTLIAVRSITRPLTLLAAEAEALASQRLPEVVARLRTGAHGIDKPRPVAVPPRSGREIRAVAEAFGRVQDTAVELAAEQAVLRRNTTDSLVNLARRNQNLVRRQLGFISRLEHEEADPTALGNLFELDHLATRMRRNAESLLILVGEAGQRPSAAPLHITDVVRAALSEVEDYRRVVLRRMDEISVAGTVVAELAHLLAELVENALAFSPPDVEVEIYGRRVGNGYLVAVIDHGVGMSADAVETANARLSGRVDFLDAPTRNLGHYVVGRLAQRLGAEVHIGESPVAGITARVQLPPAVLADPTREAAPQLAPVGPRPLGPSPAAALGATSGPVQGPYAGTTALLPPPGDVQPDEQSYQSADFAPAEPYAAPPAAPAPVQRTRNGLTKRVPRGRVAPPPAAQAPVPQEPVEERSPEDVRSMLSAFRGGHLRGEVAEFGTVTQAPYRLDPPSTPDFPYPTPQQEGP</sequence>
<evidence type="ECO:0000256" key="2">
    <source>
        <dbReference type="ARBA" id="ARBA00012438"/>
    </source>
</evidence>
<dbReference type="InterPro" id="IPR050428">
    <property type="entry name" value="TCS_sensor_his_kinase"/>
</dbReference>
<protein>
    <recommendedName>
        <fullName evidence="2">histidine kinase</fullName>
        <ecNumber evidence="2">2.7.13.3</ecNumber>
    </recommendedName>
</protein>
<dbReference type="GO" id="GO:0005886">
    <property type="term" value="C:plasma membrane"/>
    <property type="evidence" value="ECO:0007669"/>
    <property type="project" value="TreeGrafter"/>
</dbReference>
<accession>A0AA41Q5W6</accession>
<keyword evidence="9" id="KW-1185">Reference proteome</keyword>
<evidence type="ECO:0000256" key="4">
    <source>
        <dbReference type="ARBA" id="ARBA00022679"/>
    </source>
</evidence>
<dbReference type="EC" id="2.7.13.3" evidence="2"/>
<evidence type="ECO:0000313" key="8">
    <source>
        <dbReference type="EMBL" id="MCF2532144.1"/>
    </source>
</evidence>
<keyword evidence="5" id="KW-0418">Kinase</keyword>
<dbReference type="PANTHER" id="PTHR45436">
    <property type="entry name" value="SENSOR HISTIDINE KINASE YKOH"/>
    <property type="match status" value="1"/>
</dbReference>
<dbReference type="Gene3D" id="3.30.565.10">
    <property type="entry name" value="Histidine kinase-like ATPase, C-terminal domain"/>
    <property type="match status" value="1"/>
</dbReference>
<dbReference type="InterPro" id="IPR036890">
    <property type="entry name" value="HATPase_C_sf"/>
</dbReference>
<dbReference type="RefSeq" id="WP_235056864.1">
    <property type="nucleotide sequence ID" value="NZ_JAKFHA010000030.1"/>
</dbReference>